<gene>
    <name evidence="2" type="ORF">M440DRAFT_1441884</name>
</gene>
<dbReference type="SUPFAM" id="SSF55729">
    <property type="entry name" value="Acyl-CoA N-acyltransferases (Nat)"/>
    <property type="match status" value="1"/>
</dbReference>
<dbReference type="OrthoDB" id="2744543at2759"/>
<dbReference type="GO" id="GO:0016747">
    <property type="term" value="F:acyltransferase activity, transferring groups other than amino-acyl groups"/>
    <property type="evidence" value="ECO:0007669"/>
    <property type="project" value="InterPro"/>
</dbReference>
<dbReference type="STRING" id="983965.A0A2T4BTB9"/>
<keyword evidence="2" id="KW-0012">Acyltransferase</keyword>
<name>A0A2T4BTB9_TRILO</name>
<sequence>MPFTVSKVQVSDAESIARHVHTMFPQAATMTEAQKNEVIAWYSDMQRDAFEEGSESFLKVSSADGSPVGFCGWTVIGQKGEAIGGAKHERRKATWMPETLDQDSWIKLSHAPRAERNRVLKDFDDITRLTFMAVSPEHQRQGIGSMMMQRVCEETDRHGRCAYVLAAPEGVRLYTKFGFETIGCVETAQGTDYEWQLFKSWSEPAALDPGIYRFFFDSSI</sequence>
<feature type="domain" description="N-acetyltransferase" evidence="1">
    <location>
        <begin position="18"/>
        <end position="200"/>
    </location>
</feature>
<dbReference type="PANTHER" id="PTHR42791">
    <property type="entry name" value="GNAT FAMILY ACETYLTRANSFERASE"/>
    <property type="match status" value="1"/>
</dbReference>
<reference evidence="2 3" key="1">
    <citation type="submission" date="2016-07" db="EMBL/GenBank/DDBJ databases">
        <title>Multiple horizontal gene transfer events from other fungi enriched the ability of initially mycotrophic Trichoderma (Ascomycota) to feed on dead plant biomass.</title>
        <authorList>
            <consortium name="DOE Joint Genome Institute"/>
            <person name="Aerts A."/>
            <person name="Atanasova L."/>
            <person name="Chenthamara K."/>
            <person name="Zhang J."/>
            <person name="Grujic M."/>
            <person name="Henrissat B."/>
            <person name="Kuo A."/>
            <person name="Salamov A."/>
            <person name="Lipzen A."/>
            <person name="Labutti K."/>
            <person name="Barry K."/>
            <person name="Miao Y."/>
            <person name="Rahimi M.J."/>
            <person name="Shen Q."/>
            <person name="Grigoriev I.V."/>
            <person name="Kubicek C.P."/>
            <person name="Druzhinina I.S."/>
        </authorList>
    </citation>
    <scope>NUCLEOTIDE SEQUENCE [LARGE SCALE GENOMIC DNA]</scope>
    <source>
        <strain evidence="2 3">ATCC 18648</strain>
    </source>
</reference>
<dbReference type="PROSITE" id="PS51186">
    <property type="entry name" value="GNAT"/>
    <property type="match status" value="1"/>
</dbReference>
<dbReference type="AlphaFoldDB" id="A0A2T4BTB9"/>
<organism evidence="2 3">
    <name type="scientific">Trichoderma longibrachiatum ATCC 18648</name>
    <dbReference type="NCBI Taxonomy" id="983965"/>
    <lineage>
        <taxon>Eukaryota</taxon>
        <taxon>Fungi</taxon>
        <taxon>Dikarya</taxon>
        <taxon>Ascomycota</taxon>
        <taxon>Pezizomycotina</taxon>
        <taxon>Sordariomycetes</taxon>
        <taxon>Hypocreomycetidae</taxon>
        <taxon>Hypocreales</taxon>
        <taxon>Hypocreaceae</taxon>
        <taxon>Trichoderma</taxon>
    </lineage>
</organism>
<dbReference type="InterPro" id="IPR016181">
    <property type="entry name" value="Acyl_CoA_acyltransferase"/>
</dbReference>
<dbReference type="CDD" id="cd04301">
    <property type="entry name" value="NAT_SF"/>
    <property type="match status" value="1"/>
</dbReference>
<dbReference type="InterPro" id="IPR052523">
    <property type="entry name" value="Trichothecene_AcTrans"/>
</dbReference>
<accession>A0A2T4BTB9</accession>
<evidence type="ECO:0000259" key="1">
    <source>
        <dbReference type="PROSITE" id="PS51186"/>
    </source>
</evidence>
<keyword evidence="3" id="KW-1185">Reference proteome</keyword>
<protein>
    <submittedName>
        <fullName evidence="2">Acyl-CoA N-acyltransferase</fullName>
    </submittedName>
</protein>
<dbReference type="EMBL" id="KZ679141">
    <property type="protein sequence ID" value="PTB72552.1"/>
    <property type="molecule type" value="Genomic_DNA"/>
</dbReference>
<dbReference type="PANTHER" id="PTHR42791:SF1">
    <property type="entry name" value="N-ACETYLTRANSFERASE DOMAIN-CONTAINING PROTEIN"/>
    <property type="match status" value="1"/>
</dbReference>
<proteinExistence type="predicted"/>
<dbReference type="Pfam" id="PF13508">
    <property type="entry name" value="Acetyltransf_7"/>
    <property type="match status" value="1"/>
</dbReference>
<keyword evidence="2" id="KW-0808">Transferase</keyword>
<evidence type="ECO:0000313" key="3">
    <source>
        <dbReference type="Proteomes" id="UP000240760"/>
    </source>
</evidence>
<dbReference type="Proteomes" id="UP000240760">
    <property type="component" value="Unassembled WGS sequence"/>
</dbReference>
<dbReference type="Gene3D" id="3.40.630.30">
    <property type="match status" value="1"/>
</dbReference>
<evidence type="ECO:0000313" key="2">
    <source>
        <dbReference type="EMBL" id="PTB72552.1"/>
    </source>
</evidence>
<dbReference type="InterPro" id="IPR000182">
    <property type="entry name" value="GNAT_dom"/>
</dbReference>